<sequence length="75" mass="8539">MVRADVNRITMAFQIAPKVFTQHGNLLPEIANMTNREGKKAQSGKFSVRVESALMQKKKFMRLSCSFSVCIKRFS</sequence>
<gene>
    <name evidence="1" type="ORF">L596_013293</name>
</gene>
<protein>
    <submittedName>
        <fullName evidence="1">Uncharacterized protein</fullName>
    </submittedName>
</protein>
<reference evidence="1 2" key="1">
    <citation type="journal article" date="2015" name="Genome Biol.">
        <title>Comparative genomics of Steinernema reveals deeply conserved gene regulatory networks.</title>
        <authorList>
            <person name="Dillman A.R."/>
            <person name="Macchietto M."/>
            <person name="Porter C.F."/>
            <person name="Rogers A."/>
            <person name="Williams B."/>
            <person name="Antoshechkin I."/>
            <person name="Lee M.M."/>
            <person name="Goodwin Z."/>
            <person name="Lu X."/>
            <person name="Lewis E.E."/>
            <person name="Goodrich-Blair H."/>
            <person name="Stock S.P."/>
            <person name="Adams B.J."/>
            <person name="Sternberg P.W."/>
            <person name="Mortazavi A."/>
        </authorList>
    </citation>
    <scope>NUCLEOTIDE SEQUENCE [LARGE SCALE GENOMIC DNA]</scope>
    <source>
        <strain evidence="1 2">ALL</strain>
    </source>
</reference>
<proteinExistence type="predicted"/>
<evidence type="ECO:0000313" key="1">
    <source>
        <dbReference type="EMBL" id="TKR89149.1"/>
    </source>
</evidence>
<accession>A0A4U5NZQ3</accession>
<dbReference type="Proteomes" id="UP000298663">
    <property type="component" value="Unassembled WGS sequence"/>
</dbReference>
<comment type="caution">
    <text evidence="1">The sequence shown here is derived from an EMBL/GenBank/DDBJ whole genome shotgun (WGS) entry which is preliminary data.</text>
</comment>
<dbReference type="AlphaFoldDB" id="A0A4U5NZQ3"/>
<evidence type="ECO:0000313" key="2">
    <source>
        <dbReference type="Proteomes" id="UP000298663"/>
    </source>
</evidence>
<organism evidence="1 2">
    <name type="scientific">Steinernema carpocapsae</name>
    <name type="common">Entomopathogenic nematode</name>
    <dbReference type="NCBI Taxonomy" id="34508"/>
    <lineage>
        <taxon>Eukaryota</taxon>
        <taxon>Metazoa</taxon>
        <taxon>Ecdysozoa</taxon>
        <taxon>Nematoda</taxon>
        <taxon>Chromadorea</taxon>
        <taxon>Rhabditida</taxon>
        <taxon>Tylenchina</taxon>
        <taxon>Panagrolaimomorpha</taxon>
        <taxon>Strongyloidoidea</taxon>
        <taxon>Steinernematidae</taxon>
        <taxon>Steinernema</taxon>
    </lineage>
</organism>
<reference evidence="1 2" key="2">
    <citation type="journal article" date="2019" name="G3 (Bethesda)">
        <title>Hybrid Assembly of the Genome of the Entomopathogenic Nematode Steinernema carpocapsae Identifies the X-Chromosome.</title>
        <authorList>
            <person name="Serra L."/>
            <person name="Macchietto M."/>
            <person name="Macias-Munoz A."/>
            <person name="McGill C.J."/>
            <person name="Rodriguez I.M."/>
            <person name="Rodriguez B."/>
            <person name="Murad R."/>
            <person name="Mortazavi A."/>
        </authorList>
    </citation>
    <scope>NUCLEOTIDE SEQUENCE [LARGE SCALE GENOMIC DNA]</scope>
    <source>
        <strain evidence="1 2">ALL</strain>
    </source>
</reference>
<keyword evidence="2" id="KW-1185">Reference proteome</keyword>
<name>A0A4U5NZQ3_STECR</name>
<dbReference type="EMBL" id="AZBU02000003">
    <property type="protein sequence ID" value="TKR89149.1"/>
    <property type="molecule type" value="Genomic_DNA"/>
</dbReference>